<keyword evidence="4 20" id="KW-0732">Signal</keyword>
<evidence type="ECO:0000256" key="19">
    <source>
        <dbReference type="ARBA" id="ARBA00037540"/>
    </source>
</evidence>
<protein>
    <recommendedName>
        <fullName evidence="25">5-hydroxytryptamine receptor 3A-like</fullName>
    </recommendedName>
</protein>
<keyword evidence="13" id="KW-1071">Ligand-gated ion channel</keyword>
<feature type="domain" description="Neurotransmitter-gated ion-channel ligand-binding" evidence="21">
    <location>
        <begin position="27"/>
        <end position="209"/>
    </location>
</feature>
<sequence length="410" mass="46405">MKALWFVCSLALAGGVSSLDSCSYQMVNLDVYLYAILAVSEKSQTFCPFIWVSMMWKNELVSWNPQQFCGISQVAVPRELLWQPDLVIMEHIEDSNKIFLMPYIQFSHHGMVSIEDGFRVISTCKMDVYKFPFDTQSCIISFSSLIYTDSEVQLQSFSNSSWLTRGSQEYLQTQGEWDFLNISVAEGKVTLNSLQWDALKYTITIKRRPMLIVMHFLLPLLFFLILDLSSFLISDAGGEKLGFKVTVLLAISVLLLMLNDILPSSAGRTPLIATYCIVTFAFMLLSLLEAVLVKHLIERDNAAELPTDGEPHCKQEAVGGNVSSTCSADEAASCEQECGTKGLTDSQLLQLVVQELRNLRRNCPTQTAGRRETRPRYWERVALRINVAFFCLYLLAVCLFLLYLFLEWTA</sequence>
<dbReference type="FunFam" id="2.70.170.10:FF:000017">
    <property type="entry name" value="5-hydroxytryptamine receptor 3A"/>
    <property type="match status" value="1"/>
</dbReference>
<comment type="subcellular location">
    <subcellularLocation>
        <location evidence="15">Postsynaptic cell membrane</location>
        <topology evidence="15">Multi-pass membrane protein</topology>
    </subcellularLocation>
</comment>
<comment type="similarity">
    <text evidence="20">Belongs to the ligand-gated ion channel (TC 1.A.9) family.</text>
</comment>
<evidence type="ECO:0000256" key="15">
    <source>
        <dbReference type="ARBA" id="ARBA00034104"/>
    </source>
</evidence>
<evidence type="ECO:0000256" key="1">
    <source>
        <dbReference type="ARBA" id="ARBA00022448"/>
    </source>
</evidence>
<evidence type="ECO:0000313" key="23">
    <source>
        <dbReference type="EMBL" id="KAJ8345518.1"/>
    </source>
</evidence>
<dbReference type="SUPFAM" id="SSF90112">
    <property type="entry name" value="Neurotransmitter-gated ion-channel transmembrane pore"/>
    <property type="match status" value="1"/>
</dbReference>
<dbReference type="PROSITE" id="PS00236">
    <property type="entry name" value="NEUROTR_ION_CHANNEL"/>
    <property type="match status" value="1"/>
</dbReference>
<dbReference type="PRINTS" id="PR00252">
    <property type="entry name" value="NRIONCHANNEL"/>
</dbReference>
<feature type="transmembrane region" description="Helical" evidence="20">
    <location>
        <begin position="381"/>
        <end position="406"/>
    </location>
</feature>
<dbReference type="Gene3D" id="1.20.58.390">
    <property type="entry name" value="Neurotransmitter-gated ion-channel transmembrane domain"/>
    <property type="match status" value="1"/>
</dbReference>
<feature type="transmembrane region" description="Helical" evidence="20">
    <location>
        <begin position="271"/>
        <end position="292"/>
    </location>
</feature>
<evidence type="ECO:0000256" key="2">
    <source>
        <dbReference type="ARBA" id="ARBA00022475"/>
    </source>
</evidence>
<keyword evidence="5 20" id="KW-1133">Transmembrane helix</keyword>
<feature type="transmembrane region" description="Helical" evidence="20">
    <location>
        <begin position="241"/>
        <end position="259"/>
    </location>
</feature>
<dbReference type="EMBL" id="JAINUF010000012">
    <property type="protein sequence ID" value="KAJ8345518.1"/>
    <property type="molecule type" value="Genomic_DNA"/>
</dbReference>
<evidence type="ECO:0000256" key="11">
    <source>
        <dbReference type="ARBA" id="ARBA00023180"/>
    </source>
</evidence>
<evidence type="ECO:0000256" key="18">
    <source>
        <dbReference type="ARBA" id="ARBA00036634"/>
    </source>
</evidence>
<keyword evidence="6" id="KW-0770">Synapse</keyword>
<evidence type="ECO:0000256" key="12">
    <source>
        <dbReference type="ARBA" id="ARBA00023257"/>
    </source>
</evidence>
<dbReference type="GO" id="GO:0005230">
    <property type="term" value="F:extracellular ligand-gated monoatomic ion channel activity"/>
    <property type="evidence" value="ECO:0007669"/>
    <property type="project" value="InterPro"/>
</dbReference>
<keyword evidence="8 20" id="KW-0472">Membrane</keyword>
<dbReference type="Pfam" id="PF02932">
    <property type="entry name" value="Neur_chan_memb"/>
    <property type="match status" value="1"/>
</dbReference>
<dbReference type="InterPro" id="IPR006201">
    <property type="entry name" value="Neur_channel"/>
</dbReference>
<keyword evidence="24" id="KW-1185">Reference proteome</keyword>
<reference evidence="23" key="1">
    <citation type="journal article" date="2023" name="Science">
        <title>Genome structures resolve the early diversification of teleost fishes.</title>
        <authorList>
            <person name="Parey E."/>
            <person name="Louis A."/>
            <person name="Montfort J."/>
            <person name="Bouchez O."/>
            <person name="Roques C."/>
            <person name="Iampietro C."/>
            <person name="Lluch J."/>
            <person name="Castinel A."/>
            <person name="Donnadieu C."/>
            <person name="Desvignes T."/>
            <person name="Floi Bucao C."/>
            <person name="Jouanno E."/>
            <person name="Wen M."/>
            <person name="Mejri S."/>
            <person name="Dirks R."/>
            <person name="Jansen H."/>
            <person name="Henkel C."/>
            <person name="Chen W.J."/>
            <person name="Zahm M."/>
            <person name="Cabau C."/>
            <person name="Klopp C."/>
            <person name="Thompson A.W."/>
            <person name="Robinson-Rechavi M."/>
            <person name="Braasch I."/>
            <person name="Lecointre G."/>
            <person name="Bobe J."/>
            <person name="Postlethwait J.H."/>
            <person name="Berthelot C."/>
            <person name="Roest Crollius H."/>
            <person name="Guiguen Y."/>
        </authorList>
    </citation>
    <scope>NUCLEOTIDE SEQUENCE</scope>
    <source>
        <strain evidence="23">WJC10195</strain>
    </source>
</reference>
<keyword evidence="14 20" id="KW-0407">Ion channel</keyword>
<comment type="catalytic activity">
    <reaction evidence="17">
        <text>Na(+)(in) = Na(+)(out)</text>
        <dbReference type="Rhea" id="RHEA:34963"/>
        <dbReference type="ChEBI" id="CHEBI:29101"/>
    </reaction>
</comment>
<dbReference type="InterPro" id="IPR018000">
    <property type="entry name" value="Neurotransmitter_ion_chnl_CS"/>
</dbReference>
<evidence type="ECO:0000259" key="22">
    <source>
        <dbReference type="Pfam" id="PF02932"/>
    </source>
</evidence>
<keyword evidence="2" id="KW-1003">Cell membrane</keyword>
<evidence type="ECO:0008006" key="25">
    <source>
        <dbReference type="Google" id="ProtNLM"/>
    </source>
</evidence>
<dbReference type="InterPro" id="IPR006029">
    <property type="entry name" value="Neurotrans-gated_channel_TM"/>
</dbReference>
<proteinExistence type="inferred from homology"/>
<evidence type="ECO:0000256" key="9">
    <source>
        <dbReference type="ARBA" id="ARBA00023157"/>
    </source>
</evidence>
<evidence type="ECO:0000256" key="13">
    <source>
        <dbReference type="ARBA" id="ARBA00023286"/>
    </source>
</evidence>
<dbReference type="Pfam" id="PF02931">
    <property type="entry name" value="Neur_chan_LBD"/>
    <property type="match status" value="1"/>
</dbReference>
<feature type="signal peptide" evidence="20">
    <location>
        <begin position="1"/>
        <end position="18"/>
    </location>
</feature>
<keyword evidence="7 20" id="KW-0406">Ion transport</keyword>
<comment type="function">
    <text evidence="19">Forms serotonin (5-hydroxytryptamine/5-HT3)-activated cation-selective channel complexes, which when activated cause fast, depolarizing responses in neurons.</text>
</comment>
<evidence type="ECO:0000256" key="8">
    <source>
        <dbReference type="ARBA" id="ARBA00023136"/>
    </source>
</evidence>
<keyword evidence="3 20" id="KW-0812">Transmembrane</keyword>
<evidence type="ECO:0000256" key="17">
    <source>
        <dbReference type="ARBA" id="ARBA00036239"/>
    </source>
</evidence>
<evidence type="ECO:0000256" key="7">
    <source>
        <dbReference type="ARBA" id="ARBA00023065"/>
    </source>
</evidence>
<dbReference type="OrthoDB" id="410315at2759"/>
<evidence type="ECO:0000313" key="24">
    <source>
        <dbReference type="Proteomes" id="UP001152622"/>
    </source>
</evidence>
<dbReference type="InterPro" id="IPR038050">
    <property type="entry name" value="Neuro_actylchol_rec"/>
</dbReference>
<dbReference type="AlphaFoldDB" id="A0A9Q1EV05"/>
<dbReference type="InterPro" id="IPR006202">
    <property type="entry name" value="Neur_chan_lig-bd"/>
</dbReference>
<name>A0A9Q1EV05_SYNKA</name>
<dbReference type="InterPro" id="IPR036719">
    <property type="entry name" value="Neuro-gated_channel_TM_sf"/>
</dbReference>
<comment type="catalytic activity">
    <reaction evidence="18">
        <text>Ca(2+)(in) = Ca(2+)(out)</text>
        <dbReference type="Rhea" id="RHEA:29671"/>
        <dbReference type="ChEBI" id="CHEBI:29108"/>
    </reaction>
</comment>
<keyword evidence="12" id="KW-0628">Postsynaptic cell membrane</keyword>
<keyword evidence="10" id="KW-0675">Receptor</keyword>
<evidence type="ECO:0000256" key="3">
    <source>
        <dbReference type="ARBA" id="ARBA00022692"/>
    </source>
</evidence>
<keyword evidence="11" id="KW-0325">Glycoprotein</keyword>
<comment type="catalytic activity">
    <reaction evidence="16">
        <text>K(+)(in) = K(+)(out)</text>
        <dbReference type="Rhea" id="RHEA:29463"/>
        <dbReference type="ChEBI" id="CHEBI:29103"/>
    </reaction>
</comment>
<feature type="domain" description="Neurotransmitter-gated ion-channel transmembrane" evidence="22">
    <location>
        <begin position="219"/>
        <end position="301"/>
    </location>
</feature>
<evidence type="ECO:0000256" key="4">
    <source>
        <dbReference type="ARBA" id="ARBA00022729"/>
    </source>
</evidence>
<keyword evidence="1 20" id="KW-0813">Transport</keyword>
<evidence type="ECO:0000259" key="21">
    <source>
        <dbReference type="Pfam" id="PF02931"/>
    </source>
</evidence>
<dbReference type="Proteomes" id="UP001152622">
    <property type="component" value="Chromosome 12"/>
</dbReference>
<gene>
    <name evidence="23" type="ORF">SKAU_G00297110</name>
</gene>
<dbReference type="Gene3D" id="2.70.170.10">
    <property type="entry name" value="Neurotransmitter-gated ion-channel ligand-binding domain"/>
    <property type="match status" value="1"/>
</dbReference>
<dbReference type="InterPro" id="IPR036734">
    <property type="entry name" value="Neur_chan_lig-bd_sf"/>
</dbReference>
<evidence type="ECO:0000256" key="5">
    <source>
        <dbReference type="ARBA" id="ARBA00022989"/>
    </source>
</evidence>
<dbReference type="SUPFAM" id="SSF63712">
    <property type="entry name" value="Nicotinic receptor ligand binding domain-like"/>
    <property type="match status" value="1"/>
</dbReference>
<evidence type="ECO:0000256" key="20">
    <source>
        <dbReference type="RuleBase" id="RU000687"/>
    </source>
</evidence>
<evidence type="ECO:0000256" key="16">
    <source>
        <dbReference type="ARBA" id="ARBA00034430"/>
    </source>
</evidence>
<organism evidence="23 24">
    <name type="scientific">Synaphobranchus kaupii</name>
    <name type="common">Kaup's arrowtooth eel</name>
    <dbReference type="NCBI Taxonomy" id="118154"/>
    <lineage>
        <taxon>Eukaryota</taxon>
        <taxon>Metazoa</taxon>
        <taxon>Chordata</taxon>
        <taxon>Craniata</taxon>
        <taxon>Vertebrata</taxon>
        <taxon>Euteleostomi</taxon>
        <taxon>Actinopterygii</taxon>
        <taxon>Neopterygii</taxon>
        <taxon>Teleostei</taxon>
        <taxon>Anguilliformes</taxon>
        <taxon>Synaphobranchidae</taxon>
        <taxon>Synaphobranchus</taxon>
    </lineage>
</organism>
<keyword evidence="9" id="KW-1015">Disulfide bond</keyword>
<accession>A0A9Q1EV05</accession>
<feature type="chain" id="PRO_5040545237" description="5-hydroxytryptamine receptor 3A-like" evidence="20">
    <location>
        <begin position="19"/>
        <end position="410"/>
    </location>
</feature>
<dbReference type="PANTHER" id="PTHR18945">
    <property type="entry name" value="NEUROTRANSMITTER GATED ION CHANNEL"/>
    <property type="match status" value="1"/>
</dbReference>
<dbReference type="GO" id="GO:0045211">
    <property type="term" value="C:postsynaptic membrane"/>
    <property type="evidence" value="ECO:0007669"/>
    <property type="project" value="UniProtKB-SubCell"/>
</dbReference>
<feature type="transmembrane region" description="Helical" evidence="20">
    <location>
        <begin position="210"/>
        <end position="229"/>
    </location>
</feature>
<evidence type="ECO:0000256" key="10">
    <source>
        <dbReference type="ARBA" id="ARBA00023170"/>
    </source>
</evidence>
<evidence type="ECO:0000256" key="6">
    <source>
        <dbReference type="ARBA" id="ARBA00023018"/>
    </source>
</evidence>
<evidence type="ECO:0000256" key="14">
    <source>
        <dbReference type="ARBA" id="ARBA00023303"/>
    </source>
</evidence>
<comment type="caution">
    <text evidence="23">The sequence shown here is derived from an EMBL/GenBank/DDBJ whole genome shotgun (WGS) entry which is preliminary data.</text>
</comment>
<dbReference type="GO" id="GO:0004888">
    <property type="term" value="F:transmembrane signaling receptor activity"/>
    <property type="evidence" value="ECO:0007669"/>
    <property type="project" value="InterPro"/>
</dbReference>